<accession>A0A7D9JGF5</accession>
<dbReference type="AlphaFoldDB" id="A0A7D9JGF5"/>
<dbReference type="GO" id="GO:0007030">
    <property type="term" value="P:Golgi organization"/>
    <property type="evidence" value="ECO:0007669"/>
    <property type="project" value="TreeGrafter"/>
</dbReference>
<protein>
    <submittedName>
        <fullName evidence="2">Conserved oligomeric Golgi complex subunit 4-like</fullName>
    </submittedName>
</protein>
<proteinExistence type="predicted"/>
<reference evidence="2" key="1">
    <citation type="submission" date="2020-04" db="EMBL/GenBank/DDBJ databases">
        <authorList>
            <person name="Alioto T."/>
            <person name="Alioto T."/>
            <person name="Gomez Garrido J."/>
        </authorList>
    </citation>
    <scope>NUCLEOTIDE SEQUENCE</scope>
    <source>
        <strain evidence="2">A484AB</strain>
    </source>
</reference>
<sequence length="201" mass="22833">MTRSLANMAAEVDINNLTEIEDIERVYSLIQQHEEQLDRELDALLDGQQKLDTKMNSLQKVVPNLQVVLRDAEKLHQMIEHTAELAENVSSKVRKLDLAKSRVQAAINRTGDILDLKSCVDGVQDALKNEEYEQAAGHIHRYLTLDENTLRKTVEDGDDLEGSDLKNAFTLLHEAEGKIKKIIIEKFDEAVRMSDRASIER</sequence>
<dbReference type="EMBL" id="CACRXK020016052">
    <property type="protein sequence ID" value="CAB4029269.1"/>
    <property type="molecule type" value="Genomic_DNA"/>
</dbReference>
<dbReference type="PANTHER" id="PTHR24016:SF0">
    <property type="entry name" value="CONSERVED OLIGOMERIC GOLGI COMPLEX SUBUNIT 4"/>
    <property type="match status" value="1"/>
</dbReference>
<name>A0A7D9JGF5_PARCT</name>
<evidence type="ECO:0000259" key="1">
    <source>
        <dbReference type="Pfam" id="PF20663"/>
    </source>
</evidence>
<dbReference type="Pfam" id="PF20663">
    <property type="entry name" value="COG4_N"/>
    <property type="match status" value="1"/>
</dbReference>
<dbReference type="InterPro" id="IPR048682">
    <property type="entry name" value="COG4"/>
</dbReference>
<feature type="domain" description="Conserved oligomeric Golgi complex subunit 4 N-terminal" evidence="1">
    <location>
        <begin position="56"/>
        <end position="153"/>
    </location>
</feature>
<evidence type="ECO:0000313" key="3">
    <source>
        <dbReference type="Proteomes" id="UP001152795"/>
    </source>
</evidence>
<evidence type="ECO:0000313" key="2">
    <source>
        <dbReference type="EMBL" id="CAB4029269.1"/>
    </source>
</evidence>
<dbReference type="OrthoDB" id="47059at2759"/>
<dbReference type="GO" id="GO:0006890">
    <property type="term" value="P:retrograde vesicle-mediated transport, Golgi to endoplasmic reticulum"/>
    <property type="evidence" value="ECO:0007669"/>
    <property type="project" value="TreeGrafter"/>
</dbReference>
<keyword evidence="3" id="KW-1185">Reference proteome</keyword>
<comment type="caution">
    <text evidence="2">The sequence shown here is derived from an EMBL/GenBank/DDBJ whole genome shotgun (WGS) entry which is preliminary data.</text>
</comment>
<dbReference type="PANTHER" id="PTHR24016">
    <property type="entry name" value="CONSERVED OLIGOMERIC GOLGI COMPLEX SUBUNIT 4"/>
    <property type="match status" value="1"/>
</dbReference>
<dbReference type="InterPro" id="IPR048680">
    <property type="entry name" value="COG4_N"/>
</dbReference>
<gene>
    <name evidence="2" type="ORF">PACLA_8A005869</name>
</gene>
<dbReference type="GO" id="GO:0017119">
    <property type="term" value="C:Golgi transport complex"/>
    <property type="evidence" value="ECO:0007669"/>
    <property type="project" value="TreeGrafter"/>
</dbReference>
<dbReference type="Proteomes" id="UP001152795">
    <property type="component" value="Unassembled WGS sequence"/>
</dbReference>
<organism evidence="2 3">
    <name type="scientific">Paramuricea clavata</name>
    <name type="common">Red gorgonian</name>
    <name type="synonym">Violescent sea-whip</name>
    <dbReference type="NCBI Taxonomy" id="317549"/>
    <lineage>
        <taxon>Eukaryota</taxon>
        <taxon>Metazoa</taxon>
        <taxon>Cnidaria</taxon>
        <taxon>Anthozoa</taxon>
        <taxon>Octocorallia</taxon>
        <taxon>Malacalcyonacea</taxon>
        <taxon>Plexauridae</taxon>
        <taxon>Paramuricea</taxon>
    </lineage>
</organism>